<name>A0A8G1RZG8_9EURO</name>
<dbReference type="EMBL" id="KZ824625">
    <property type="protein sequence ID" value="RAK81597.1"/>
    <property type="molecule type" value="Genomic_DNA"/>
</dbReference>
<feature type="region of interest" description="Disordered" evidence="1">
    <location>
        <begin position="1"/>
        <end position="47"/>
    </location>
</feature>
<gene>
    <name evidence="2" type="ORF">BO72DRAFT_209865</name>
</gene>
<dbReference type="AlphaFoldDB" id="A0A8G1RZG8"/>
<organism evidence="2 3">
    <name type="scientific">Aspergillus fijiensis CBS 313.89</name>
    <dbReference type="NCBI Taxonomy" id="1448319"/>
    <lineage>
        <taxon>Eukaryota</taxon>
        <taxon>Fungi</taxon>
        <taxon>Dikarya</taxon>
        <taxon>Ascomycota</taxon>
        <taxon>Pezizomycotina</taxon>
        <taxon>Eurotiomycetes</taxon>
        <taxon>Eurotiomycetidae</taxon>
        <taxon>Eurotiales</taxon>
        <taxon>Aspergillaceae</taxon>
        <taxon>Aspergillus</taxon>
    </lineage>
</organism>
<evidence type="ECO:0000313" key="3">
    <source>
        <dbReference type="Proteomes" id="UP000249789"/>
    </source>
</evidence>
<protein>
    <submittedName>
        <fullName evidence="2">Uncharacterized protein</fullName>
    </submittedName>
</protein>
<dbReference type="Proteomes" id="UP000249789">
    <property type="component" value="Unassembled WGS sequence"/>
</dbReference>
<evidence type="ECO:0000313" key="2">
    <source>
        <dbReference type="EMBL" id="RAK81597.1"/>
    </source>
</evidence>
<sequence>MEAPHLFRHASRLTSPSTTTVNTRIPPIARRTATTTTTTTTTTSSSGASTIIPTHIVLLSRNKLQRETATKSPDLRRCLAHQRLLHRSIEAAQQAVRAQMAAFSLEDEDTIDEEEEFDDPRSYTSSPIQTAQPVTVIREQITGAVRAMVRRRSASASASASTPTSSSAGPATATAQKHNAAGLKRVPSQQNLLAACNGSGDVNLVSEEGPRQASVAVAVGGPAVLRKTKRYTSRIVFGRRRWPLYGHGHGHAPQQPALVS</sequence>
<feature type="compositionally biased region" description="Low complexity" evidence="1">
    <location>
        <begin position="23"/>
        <end position="47"/>
    </location>
</feature>
<keyword evidence="3" id="KW-1185">Reference proteome</keyword>
<feature type="compositionally biased region" description="Basic residues" evidence="1">
    <location>
        <begin position="1"/>
        <end position="11"/>
    </location>
</feature>
<evidence type="ECO:0000256" key="1">
    <source>
        <dbReference type="SAM" id="MobiDB-lite"/>
    </source>
</evidence>
<reference evidence="2 3" key="1">
    <citation type="submission" date="2018-02" db="EMBL/GenBank/DDBJ databases">
        <title>The genomes of Aspergillus section Nigri reveals drivers in fungal speciation.</title>
        <authorList>
            <consortium name="DOE Joint Genome Institute"/>
            <person name="Vesth T.C."/>
            <person name="Nybo J."/>
            <person name="Theobald S."/>
            <person name="Brandl J."/>
            <person name="Frisvad J.C."/>
            <person name="Nielsen K.F."/>
            <person name="Lyhne E.K."/>
            <person name="Kogle M.E."/>
            <person name="Kuo A."/>
            <person name="Riley R."/>
            <person name="Clum A."/>
            <person name="Nolan M."/>
            <person name="Lipzen A."/>
            <person name="Salamov A."/>
            <person name="Henrissat B."/>
            <person name="Wiebenga A."/>
            <person name="De vries R.P."/>
            <person name="Grigoriev I.V."/>
            <person name="Mortensen U.H."/>
            <person name="Andersen M.R."/>
            <person name="Baker S.E."/>
        </authorList>
    </citation>
    <scope>NUCLEOTIDE SEQUENCE [LARGE SCALE GENOMIC DNA]</scope>
    <source>
        <strain evidence="2 3">CBS 313.89</strain>
    </source>
</reference>
<feature type="compositionally biased region" description="Low complexity" evidence="1">
    <location>
        <begin position="154"/>
        <end position="175"/>
    </location>
</feature>
<proteinExistence type="predicted"/>
<accession>A0A8G1RZG8</accession>
<dbReference type="RefSeq" id="XP_040805607.1">
    <property type="nucleotide sequence ID" value="XM_040939658.1"/>
</dbReference>
<dbReference type="VEuPathDB" id="FungiDB:BO72DRAFT_209865"/>
<feature type="region of interest" description="Disordered" evidence="1">
    <location>
        <begin position="152"/>
        <end position="180"/>
    </location>
</feature>
<dbReference type="GeneID" id="63856991"/>
<dbReference type="OrthoDB" id="4505326at2759"/>
<feature type="compositionally biased region" description="Polar residues" evidence="1">
    <location>
        <begin position="12"/>
        <end position="22"/>
    </location>
</feature>